<evidence type="ECO:0000313" key="1">
    <source>
        <dbReference type="EMBL" id="EDU57444.1"/>
    </source>
</evidence>
<comment type="caution">
    <text evidence="1">The sequence shown here is derived from an EMBL/GenBank/DDBJ whole genome shotgun (WGS) entry which is preliminary data.</text>
</comment>
<gene>
    <name evidence="1" type="ORF">PROSTU_04687</name>
</gene>
<proteinExistence type="predicted"/>
<reference evidence="2" key="2">
    <citation type="submission" date="2008-04" db="EMBL/GenBank/DDBJ databases">
        <title>Draft genome sequence of Providencia stuartii(ATCC 25827).</title>
        <authorList>
            <person name="Sudarsanam P."/>
            <person name="Ley R."/>
            <person name="Guruge J."/>
            <person name="Turnbaugh P.J."/>
            <person name="Mahowald M."/>
            <person name="Liep D."/>
            <person name="Gordon J."/>
        </authorList>
    </citation>
    <scope>NUCLEOTIDE SEQUENCE [LARGE SCALE GENOMIC DNA]</scope>
    <source>
        <strain evidence="2">ATCC 25827</strain>
    </source>
</reference>
<dbReference type="EMBL" id="ABJD02000118">
    <property type="protein sequence ID" value="EDU57444.1"/>
    <property type="molecule type" value="Genomic_DNA"/>
</dbReference>
<reference evidence="2" key="1">
    <citation type="submission" date="2008-04" db="EMBL/GenBank/DDBJ databases">
        <title>Draft genome sequence of Providencia stuartii (ATCC 25827).</title>
        <authorList>
            <person name="Sudarsanam P."/>
            <person name="Ley R."/>
            <person name="Guruge J."/>
            <person name="Turnbaugh P.J."/>
            <person name="Mahowald M."/>
            <person name="Liep D."/>
            <person name="Gordon J."/>
        </authorList>
    </citation>
    <scope>NUCLEOTIDE SEQUENCE [LARGE SCALE GENOMIC DNA]</scope>
    <source>
        <strain evidence="2">ATCC 25827</strain>
    </source>
</reference>
<name>A0AA86YV90_PROST</name>
<accession>A0AA86YV90</accession>
<reference evidence="1 2" key="3">
    <citation type="submission" date="2008-05" db="EMBL/GenBank/DDBJ databases">
        <authorList>
            <person name="Fulton L."/>
            <person name="Clifton S."/>
            <person name="Fulton B."/>
            <person name="Xu J."/>
            <person name="Minx P."/>
            <person name="Pepin K.H."/>
            <person name="Johnson M."/>
            <person name="Thiruvilangam P."/>
            <person name="Bhonagiri V."/>
            <person name="Nash W.E."/>
            <person name="Mardis E.R."/>
            <person name="Wilson R.K."/>
        </authorList>
    </citation>
    <scope>NUCLEOTIDE SEQUENCE [LARGE SCALE GENOMIC DNA]</scope>
    <source>
        <strain evidence="1 2">ATCC 25827</strain>
    </source>
</reference>
<sequence length="48" mass="5465">MILIRLFKLINDAAVISILNANGKRTDYIQIIIRIIVKLATKKKTDNP</sequence>
<protein>
    <submittedName>
        <fullName evidence="1">Uncharacterized protein</fullName>
    </submittedName>
</protein>
<evidence type="ECO:0000313" key="2">
    <source>
        <dbReference type="Proteomes" id="UP000004506"/>
    </source>
</evidence>
<organism evidence="1 2">
    <name type="scientific">Providencia stuartii ATCC 25827</name>
    <dbReference type="NCBI Taxonomy" id="471874"/>
    <lineage>
        <taxon>Bacteria</taxon>
        <taxon>Pseudomonadati</taxon>
        <taxon>Pseudomonadota</taxon>
        <taxon>Gammaproteobacteria</taxon>
        <taxon>Enterobacterales</taxon>
        <taxon>Morganellaceae</taxon>
        <taxon>Providencia</taxon>
    </lineage>
</organism>
<dbReference type="AlphaFoldDB" id="A0AA86YV90"/>
<dbReference type="Proteomes" id="UP000004506">
    <property type="component" value="Unassembled WGS sequence"/>
</dbReference>